<dbReference type="GO" id="GO:0004061">
    <property type="term" value="F:arylformamidase activity"/>
    <property type="evidence" value="ECO:0007669"/>
    <property type="project" value="InterPro"/>
</dbReference>
<sequence>MIMTILKAIEFLHTQKWVDLSHGVNATIPYFPAFKPIEEKTLFTVEKDGFLAKEYTVASQYGTHIDAPVHFADGKRTLDEIGATEFILPLIVIHKEKEVATNPDYRLTVEDIQQFEAEFGKIPSGSFVAFASGWSARWQDTVAFYNKDENGQAHTPGWSLEALQFLHNERDVAAIGHETLDTDSALDFVKNQDLVGERYWLSQNKFQVEVLNNLSSLPSVGGAIFIGVPKIEQASGFNARVLAVVPA</sequence>
<proteinExistence type="predicted"/>
<name>A0A6G8JG65_9PAST</name>
<evidence type="ECO:0000313" key="1">
    <source>
        <dbReference type="EMBL" id="QIM66165.1"/>
    </source>
</evidence>
<dbReference type="PANTHER" id="PTHR43564">
    <property type="entry name" value="KYNURENINE FORMAMIDASE-LIKE PROTEIN"/>
    <property type="match status" value="1"/>
</dbReference>
<dbReference type="Gene3D" id="3.50.30.50">
    <property type="entry name" value="Putative cyclase"/>
    <property type="match status" value="1"/>
</dbReference>
<dbReference type="GO" id="GO:0019441">
    <property type="term" value="P:L-tryptophan catabolic process to kynurenine"/>
    <property type="evidence" value="ECO:0007669"/>
    <property type="project" value="InterPro"/>
</dbReference>
<dbReference type="PANTHER" id="PTHR43564:SF2">
    <property type="entry name" value="BLR6059 PROTEIN"/>
    <property type="match status" value="1"/>
</dbReference>
<dbReference type="Proteomes" id="UP000501366">
    <property type="component" value="Chromosome"/>
</dbReference>
<accession>A0A6G8JG65</accession>
<gene>
    <name evidence="1" type="ORF">A4G16_01630</name>
</gene>
<reference evidence="1 2" key="1">
    <citation type="submission" date="2016-03" db="EMBL/GenBank/DDBJ databases">
        <authorList>
            <person name="Bojesen A.M."/>
            <person name="Planet P."/>
            <person name="Hansen M.J."/>
        </authorList>
    </citation>
    <scope>NUCLEOTIDE SEQUENCE [LARGE SCALE GENOMIC DNA]</scope>
    <source>
        <strain evidence="1 2">B 234/94</strain>
    </source>
</reference>
<dbReference type="Pfam" id="PF04199">
    <property type="entry name" value="Cyclase"/>
    <property type="match status" value="1"/>
</dbReference>
<dbReference type="KEGG" id="mgra:A4G16_01630"/>
<dbReference type="AlphaFoldDB" id="A0A6G8JG65"/>
<dbReference type="SUPFAM" id="SSF102198">
    <property type="entry name" value="Putative cyclase"/>
    <property type="match status" value="1"/>
</dbReference>
<dbReference type="InterPro" id="IPR007325">
    <property type="entry name" value="KFase/CYL"/>
</dbReference>
<dbReference type="InterPro" id="IPR037175">
    <property type="entry name" value="KFase_sf"/>
</dbReference>
<protein>
    <submittedName>
        <fullName evidence="1">Cyclase</fullName>
    </submittedName>
</protein>
<organism evidence="1 2">
    <name type="scientific">Mannheimia granulomatis</name>
    <dbReference type="NCBI Taxonomy" id="85402"/>
    <lineage>
        <taxon>Bacteria</taxon>
        <taxon>Pseudomonadati</taxon>
        <taxon>Pseudomonadota</taxon>
        <taxon>Gammaproteobacteria</taxon>
        <taxon>Pasteurellales</taxon>
        <taxon>Pasteurellaceae</taxon>
        <taxon>Mannheimia</taxon>
    </lineage>
</organism>
<evidence type="ECO:0000313" key="2">
    <source>
        <dbReference type="Proteomes" id="UP000501366"/>
    </source>
</evidence>
<dbReference type="EMBL" id="CP015030">
    <property type="protein sequence ID" value="QIM66165.1"/>
    <property type="molecule type" value="Genomic_DNA"/>
</dbReference>